<organism evidence="1 2">
    <name type="scientific">Gellertiella hungarica</name>
    <dbReference type="NCBI Taxonomy" id="1572859"/>
    <lineage>
        <taxon>Bacteria</taxon>
        <taxon>Pseudomonadati</taxon>
        <taxon>Pseudomonadota</taxon>
        <taxon>Alphaproteobacteria</taxon>
        <taxon>Hyphomicrobiales</taxon>
        <taxon>Rhizobiaceae</taxon>
        <taxon>Gellertiella</taxon>
    </lineage>
</organism>
<dbReference type="Proteomes" id="UP000528286">
    <property type="component" value="Unassembled WGS sequence"/>
</dbReference>
<name>A0A7W6JA18_9HYPH</name>
<accession>A0A7W6JA18</accession>
<dbReference type="EMBL" id="JACIEZ010000010">
    <property type="protein sequence ID" value="MBB4066636.1"/>
    <property type="molecule type" value="Genomic_DNA"/>
</dbReference>
<reference evidence="1 2" key="1">
    <citation type="submission" date="2020-08" db="EMBL/GenBank/DDBJ databases">
        <title>Genomic Encyclopedia of Type Strains, Phase IV (KMG-IV): sequencing the most valuable type-strain genomes for metagenomic binning, comparative biology and taxonomic classification.</title>
        <authorList>
            <person name="Goeker M."/>
        </authorList>
    </citation>
    <scope>NUCLEOTIDE SEQUENCE [LARGE SCALE GENOMIC DNA]</scope>
    <source>
        <strain evidence="1 2">DSM 29853</strain>
    </source>
</reference>
<dbReference type="RefSeq" id="WP_183367890.1">
    <property type="nucleotide sequence ID" value="NZ_JACIEZ010000010.1"/>
</dbReference>
<comment type="caution">
    <text evidence="1">The sequence shown here is derived from an EMBL/GenBank/DDBJ whole genome shotgun (WGS) entry which is preliminary data.</text>
</comment>
<proteinExistence type="predicted"/>
<sequence length="113" mass="12265">MNAVTRPALQPIIPPARPGLAEIFSGEQAWCAEKLRPAHTLTAAVPLRTFLEGPLLGEALDCLSARHAGADRRAVASFWTLYYVSALSIPYVVARMAGRRLSAEIDHLTLLTD</sequence>
<evidence type="ECO:0000313" key="1">
    <source>
        <dbReference type="EMBL" id="MBB4066636.1"/>
    </source>
</evidence>
<keyword evidence="2" id="KW-1185">Reference proteome</keyword>
<evidence type="ECO:0000313" key="2">
    <source>
        <dbReference type="Proteomes" id="UP000528286"/>
    </source>
</evidence>
<protein>
    <submittedName>
        <fullName evidence="1">Ferric iron reductase protein FhuF</fullName>
    </submittedName>
</protein>
<dbReference type="AlphaFoldDB" id="A0A7W6JA18"/>
<gene>
    <name evidence="1" type="ORF">GGR23_003853</name>
</gene>